<dbReference type="Pfam" id="PF04082">
    <property type="entry name" value="Fungal_trans"/>
    <property type="match status" value="1"/>
</dbReference>
<protein>
    <recommendedName>
        <fullName evidence="5">Zn(2)-C6 fungal-type domain-containing protein</fullName>
    </recommendedName>
</protein>
<dbReference type="InterPro" id="IPR007219">
    <property type="entry name" value="XnlR_reg_dom"/>
</dbReference>
<dbReference type="AlphaFoldDB" id="A0AAJ0FIR4"/>
<feature type="region of interest" description="Disordered" evidence="4">
    <location>
        <begin position="1"/>
        <end position="57"/>
    </location>
</feature>
<dbReference type="Gene3D" id="4.10.240.10">
    <property type="entry name" value="Zn(2)-C6 fungal-type DNA-binding domain"/>
    <property type="match status" value="1"/>
</dbReference>
<evidence type="ECO:0000259" key="5">
    <source>
        <dbReference type="PROSITE" id="PS50048"/>
    </source>
</evidence>
<evidence type="ECO:0000256" key="2">
    <source>
        <dbReference type="ARBA" id="ARBA00022723"/>
    </source>
</evidence>
<dbReference type="GO" id="GO:0008270">
    <property type="term" value="F:zinc ion binding"/>
    <property type="evidence" value="ECO:0007669"/>
    <property type="project" value="InterPro"/>
</dbReference>
<dbReference type="EMBL" id="MU839001">
    <property type="protein sequence ID" value="KAK1769856.1"/>
    <property type="molecule type" value="Genomic_DNA"/>
</dbReference>
<comment type="subcellular location">
    <subcellularLocation>
        <location evidence="1">Nucleus</location>
    </subcellularLocation>
</comment>
<proteinExistence type="predicted"/>
<reference evidence="6" key="1">
    <citation type="submission" date="2023-06" db="EMBL/GenBank/DDBJ databases">
        <title>Genome-scale phylogeny and comparative genomics of the fungal order Sordariales.</title>
        <authorList>
            <consortium name="Lawrence Berkeley National Laboratory"/>
            <person name="Hensen N."/>
            <person name="Bonometti L."/>
            <person name="Westerberg I."/>
            <person name="Brannstrom I.O."/>
            <person name="Guillou S."/>
            <person name="Cros-Aarteil S."/>
            <person name="Calhoun S."/>
            <person name="Haridas S."/>
            <person name="Kuo A."/>
            <person name="Mondo S."/>
            <person name="Pangilinan J."/>
            <person name="Riley R."/>
            <person name="Labutti K."/>
            <person name="Andreopoulos B."/>
            <person name="Lipzen A."/>
            <person name="Chen C."/>
            <person name="Yanf M."/>
            <person name="Daum C."/>
            <person name="Ng V."/>
            <person name="Clum A."/>
            <person name="Steindorff A."/>
            <person name="Ohm R."/>
            <person name="Martin F."/>
            <person name="Silar P."/>
            <person name="Natvig D."/>
            <person name="Lalanne C."/>
            <person name="Gautier V."/>
            <person name="Ament-Velasquez S.L."/>
            <person name="Kruys A."/>
            <person name="Hutchinson M.I."/>
            <person name="Powell A.J."/>
            <person name="Barry K."/>
            <person name="Miller A.N."/>
            <person name="Grigoriev I.V."/>
            <person name="Debuchy R."/>
            <person name="Gladieux P."/>
            <person name="Thoren M.H."/>
            <person name="Johannesson H."/>
        </authorList>
    </citation>
    <scope>NUCLEOTIDE SEQUENCE</scope>
    <source>
        <strain evidence="6">8032-3</strain>
    </source>
</reference>
<dbReference type="PANTHER" id="PTHR31001">
    <property type="entry name" value="UNCHARACTERIZED TRANSCRIPTIONAL REGULATORY PROTEIN"/>
    <property type="match status" value="1"/>
</dbReference>
<dbReference type="GO" id="GO:0003677">
    <property type="term" value="F:DNA binding"/>
    <property type="evidence" value="ECO:0007669"/>
    <property type="project" value="InterPro"/>
</dbReference>
<dbReference type="GO" id="GO:0000981">
    <property type="term" value="F:DNA-binding transcription factor activity, RNA polymerase II-specific"/>
    <property type="evidence" value="ECO:0007669"/>
    <property type="project" value="InterPro"/>
</dbReference>
<dbReference type="InterPro" id="IPR050613">
    <property type="entry name" value="Sec_Metabolite_Reg"/>
</dbReference>
<feature type="compositionally biased region" description="Pro residues" evidence="4">
    <location>
        <begin position="44"/>
        <end position="54"/>
    </location>
</feature>
<keyword evidence="3" id="KW-0539">Nucleus</keyword>
<feature type="compositionally biased region" description="Low complexity" evidence="4">
    <location>
        <begin position="34"/>
        <end position="43"/>
    </location>
</feature>
<dbReference type="SMART" id="SM00906">
    <property type="entry name" value="Fungal_trans"/>
    <property type="match status" value="1"/>
</dbReference>
<keyword evidence="7" id="KW-1185">Reference proteome</keyword>
<gene>
    <name evidence="6" type="ORF">QBC33DRAFT_446907</name>
</gene>
<dbReference type="GO" id="GO:0005634">
    <property type="term" value="C:nucleus"/>
    <property type="evidence" value="ECO:0007669"/>
    <property type="project" value="UniProtKB-SubCell"/>
</dbReference>
<name>A0AAJ0FIR4_9PEZI</name>
<dbReference type="Pfam" id="PF00172">
    <property type="entry name" value="Zn_clus"/>
    <property type="match status" value="1"/>
</dbReference>
<dbReference type="PROSITE" id="PS00463">
    <property type="entry name" value="ZN2_CY6_FUNGAL_1"/>
    <property type="match status" value="1"/>
</dbReference>
<evidence type="ECO:0000313" key="7">
    <source>
        <dbReference type="Proteomes" id="UP001244011"/>
    </source>
</evidence>
<dbReference type="InterPro" id="IPR036864">
    <property type="entry name" value="Zn2-C6_fun-type_DNA-bd_sf"/>
</dbReference>
<dbReference type="InterPro" id="IPR001138">
    <property type="entry name" value="Zn2Cys6_DnaBD"/>
</dbReference>
<dbReference type="CDD" id="cd00067">
    <property type="entry name" value="GAL4"/>
    <property type="match status" value="1"/>
</dbReference>
<dbReference type="RefSeq" id="XP_060286069.1">
    <property type="nucleotide sequence ID" value="XM_060424404.1"/>
</dbReference>
<dbReference type="PROSITE" id="PS50048">
    <property type="entry name" value="ZN2_CY6_FUNGAL_2"/>
    <property type="match status" value="1"/>
</dbReference>
<evidence type="ECO:0000313" key="6">
    <source>
        <dbReference type="EMBL" id="KAK1769856.1"/>
    </source>
</evidence>
<evidence type="ECO:0000256" key="4">
    <source>
        <dbReference type="SAM" id="MobiDB-lite"/>
    </source>
</evidence>
<keyword evidence="2" id="KW-0479">Metal-binding</keyword>
<dbReference type="GeneID" id="85307591"/>
<evidence type="ECO:0000256" key="1">
    <source>
        <dbReference type="ARBA" id="ARBA00004123"/>
    </source>
</evidence>
<dbReference type="SMART" id="SM00066">
    <property type="entry name" value="GAL4"/>
    <property type="match status" value="1"/>
</dbReference>
<evidence type="ECO:0000256" key="3">
    <source>
        <dbReference type="ARBA" id="ARBA00023242"/>
    </source>
</evidence>
<accession>A0AAJ0FIR4</accession>
<feature type="region of interest" description="Disordered" evidence="4">
    <location>
        <begin position="695"/>
        <end position="716"/>
    </location>
</feature>
<dbReference type="CDD" id="cd12148">
    <property type="entry name" value="fungal_TF_MHR"/>
    <property type="match status" value="1"/>
</dbReference>
<dbReference type="SUPFAM" id="SSF57701">
    <property type="entry name" value="Zn2/Cys6 DNA-binding domain"/>
    <property type="match status" value="1"/>
</dbReference>
<feature type="region of interest" description="Disordered" evidence="4">
    <location>
        <begin position="209"/>
        <end position="228"/>
    </location>
</feature>
<feature type="domain" description="Zn(2)-C6 fungal-type" evidence="5">
    <location>
        <begin position="65"/>
        <end position="94"/>
    </location>
</feature>
<dbReference type="GO" id="GO:0006351">
    <property type="term" value="P:DNA-templated transcription"/>
    <property type="evidence" value="ECO:0007669"/>
    <property type="project" value="InterPro"/>
</dbReference>
<dbReference type="PANTHER" id="PTHR31001:SF40">
    <property type="entry name" value="ZN(II)2CYS6 TRANSCRIPTION FACTOR (EUROFUNG)"/>
    <property type="match status" value="1"/>
</dbReference>
<dbReference type="Proteomes" id="UP001244011">
    <property type="component" value="Unassembled WGS sequence"/>
</dbReference>
<feature type="compositionally biased region" description="Pro residues" evidence="4">
    <location>
        <begin position="702"/>
        <end position="711"/>
    </location>
</feature>
<organism evidence="6 7">
    <name type="scientific">Phialemonium atrogriseum</name>
    <dbReference type="NCBI Taxonomy" id="1093897"/>
    <lineage>
        <taxon>Eukaryota</taxon>
        <taxon>Fungi</taxon>
        <taxon>Dikarya</taxon>
        <taxon>Ascomycota</taxon>
        <taxon>Pezizomycotina</taxon>
        <taxon>Sordariomycetes</taxon>
        <taxon>Sordariomycetidae</taxon>
        <taxon>Cephalothecales</taxon>
        <taxon>Cephalothecaceae</taxon>
        <taxon>Phialemonium</taxon>
    </lineage>
</organism>
<sequence>MSGLGGLGLDGTTRPASVRTNSVVGAGGGPPGLNPGSSQQQTTPTPPPTGPNPKPIRRRMRMITSCLECRRRKLKCNKSQTCTNCLKFSRDCVYLGSKLDEASQLRLTEIKEKVGSLERQLERDVAKSTSRAAYQQRIIADDVEGDVDEERDLEITPMVALDLTYDTYGDDLEAADDIIDLGIQVGKMRITERIGGLNRPRISEEIQAGLSGATPPPSMGYGGRPEETMSEAAGSERSVPDFLKPTDSYIPPTSGFFFGQVIETPSILAFIPNRDAGHYLLQRYFDAVHPIARCVHRPSFERQYAQFWDDFDQGVEPRPSIQAVVFAAWFSATVSMDEDRIGREFGVNKVNMVERMKVGTETALSKANFLRTTNIETMQAFIMYMIPLCRAEVSRSHSVLVGAAVRMSECMGLHRDGEAYGLTPLETHVRRLLWHQLCFLDIRTCEAQGPRPAIRREDYDTKLPINCEEDELAPYVTVPPEPAEHWTSTLLPLMRFEINEMMRIIWTDRRKLETRKTTLTAVLTKIENFRKRMFEKYDRFLNDHIPIQRYAKGVMHLLIYRLHAMVLHPYHSNTTNPMPQNLISVLVMSGIMIIESAIQLETNPLFQDWAWYIGAYQQFQIALLLATEIYYRPNNKEADRIWRCLDYVFHLDPNMPREQKGRTILTEIMGKTGVYQSMRKMRGPTTITRAVPGKQAIKSDGPQPPNMPGPPMSQMNAQQQQMSIPGLKTEPGMPSTAGMPMMQGGPPMQPQMMSSPPGPPPNVVFAGVSNGEALWGLPPRNLDGSENSSDGGSVVGHPQQHGNLGMAGSSNPMENIDWDTINTLFPPDPQTGEINFTTFADPSMGMKWHG</sequence>
<comment type="caution">
    <text evidence="6">The sequence shown here is derived from an EMBL/GenBank/DDBJ whole genome shotgun (WGS) entry which is preliminary data.</text>
</comment>